<dbReference type="Gene3D" id="2.90.10.30">
    <property type="match status" value="1"/>
</dbReference>
<feature type="domain" description="Bulb-type lectin" evidence="2">
    <location>
        <begin position="161"/>
        <end position="269"/>
    </location>
</feature>
<dbReference type="SUPFAM" id="SSF55166">
    <property type="entry name" value="Hedgehog/DD-peptidase"/>
    <property type="match status" value="1"/>
</dbReference>
<dbReference type="OrthoDB" id="516973at2"/>
<dbReference type="AlphaFoldDB" id="A0A512PDF4"/>
<feature type="region of interest" description="Disordered" evidence="1">
    <location>
        <begin position="459"/>
        <end position="478"/>
    </location>
</feature>
<reference evidence="3 4" key="1">
    <citation type="submission" date="2019-07" db="EMBL/GenBank/DDBJ databases">
        <title>Whole genome shotgun sequence of Cellulomonas soli NBRC 109434.</title>
        <authorList>
            <person name="Hosoyama A."/>
            <person name="Uohara A."/>
            <person name="Ohji S."/>
            <person name="Ichikawa N."/>
        </authorList>
    </citation>
    <scope>NUCLEOTIDE SEQUENCE [LARGE SCALE GENOMIC DNA]</scope>
    <source>
        <strain evidence="3 4">NBRC 109434</strain>
    </source>
</reference>
<dbReference type="PROSITE" id="PS50927">
    <property type="entry name" value="BULB_LECTIN"/>
    <property type="match status" value="3"/>
</dbReference>
<evidence type="ECO:0000259" key="2">
    <source>
        <dbReference type="PROSITE" id="PS50927"/>
    </source>
</evidence>
<dbReference type="InterPro" id="IPR036426">
    <property type="entry name" value="Bulb-type_lectin_dom_sf"/>
</dbReference>
<feature type="domain" description="Bulb-type lectin" evidence="2">
    <location>
        <begin position="273"/>
        <end position="381"/>
    </location>
</feature>
<dbReference type="RefSeq" id="WP_146952980.1">
    <property type="nucleotide sequence ID" value="NZ_BAABBJ010000006.1"/>
</dbReference>
<sequence length="533" mass="53741">MVGAWRCEVGAGARRRVPARLIALVLGVALGVAMSLVPLSSARAAAGESTLGPGERLEQGQALVSPSGEHVLVLQADGLLALFDSSDPAPRWTSGATADGATLLVQDDGDVAVVATDGHVVWSAGTHGSDGARLVVGDDGDVRVLDASGQVRWDAGTSVRPSILAAPAELVPGTGLSSPDGRHTLDVLAEGDVRLSGPDGTVVWSTGTVVPGSVLALESDGNLVVREPDGTRRWRTRTAGTAGAALVLADDGRLTIVDAGGQVVWDAGTTREPATLAAPGSLAAGTGLTSEDGRTRLLVTDDGALVLRHGTADMWSTPPAGPGASLVVDGAGALALTAADGTAAWSAGAPDPGSTGVALTVESDGALLRDGTGHERWRAAVPLELLAADVPATDCALVDGPVGSQDTVVTSAGIRVHACLADALDRLVADAASDGVLLGGWGWRSAEQQRALRAAHCGSTPEDAETLPASACRPPTAPQGLSRHEWGLAVDLTVDGHVLTAGSPAFAWLSAHAADYGLVNLPSEPWHWSVDGS</sequence>
<dbReference type="GO" id="GO:0008233">
    <property type="term" value="F:peptidase activity"/>
    <property type="evidence" value="ECO:0007669"/>
    <property type="project" value="InterPro"/>
</dbReference>
<evidence type="ECO:0000313" key="3">
    <source>
        <dbReference type="EMBL" id="GEP69233.1"/>
    </source>
</evidence>
<organism evidence="3 4">
    <name type="scientific">Cellulomonas soli</name>
    <dbReference type="NCBI Taxonomy" id="931535"/>
    <lineage>
        <taxon>Bacteria</taxon>
        <taxon>Bacillati</taxon>
        <taxon>Actinomycetota</taxon>
        <taxon>Actinomycetes</taxon>
        <taxon>Micrococcales</taxon>
        <taxon>Cellulomonadaceae</taxon>
        <taxon>Cellulomonas</taxon>
    </lineage>
</organism>
<dbReference type="EMBL" id="BKAL01000006">
    <property type="protein sequence ID" value="GEP69233.1"/>
    <property type="molecule type" value="Genomic_DNA"/>
</dbReference>
<dbReference type="SMART" id="SM00108">
    <property type="entry name" value="B_lectin"/>
    <property type="match status" value="2"/>
</dbReference>
<dbReference type="GO" id="GO:0006508">
    <property type="term" value="P:proteolysis"/>
    <property type="evidence" value="ECO:0007669"/>
    <property type="project" value="InterPro"/>
</dbReference>
<dbReference type="CDD" id="cd14814">
    <property type="entry name" value="Peptidase_M15"/>
    <property type="match status" value="1"/>
</dbReference>
<protein>
    <recommendedName>
        <fullName evidence="2">Bulb-type lectin domain-containing protein</fullName>
    </recommendedName>
</protein>
<comment type="caution">
    <text evidence="3">The sequence shown here is derived from an EMBL/GenBank/DDBJ whole genome shotgun (WGS) entry which is preliminary data.</text>
</comment>
<evidence type="ECO:0000256" key="1">
    <source>
        <dbReference type="SAM" id="MobiDB-lite"/>
    </source>
</evidence>
<dbReference type="Gene3D" id="2.90.10.10">
    <property type="entry name" value="Bulb-type lectin domain"/>
    <property type="match status" value="2"/>
</dbReference>
<dbReference type="InterPro" id="IPR001480">
    <property type="entry name" value="Bulb-type_lectin_dom"/>
</dbReference>
<dbReference type="Gene3D" id="3.30.1380.10">
    <property type="match status" value="1"/>
</dbReference>
<dbReference type="SUPFAM" id="SSF51110">
    <property type="entry name" value="alpha-D-mannose-specific plant lectins"/>
    <property type="match status" value="3"/>
</dbReference>
<evidence type="ECO:0000313" key="4">
    <source>
        <dbReference type="Proteomes" id="UP000321798"/>
    </source>
</evidence>
<keyword evidence="4" id="KW-1185">Reference proteome</keyword>
<gene>
    <name evidence="3" type="ORF">CSO01_19480</name>
</gene>
<accession>A0A512PDF4</accession>
<dbReference type="Pfam" id="PF02557">
    <property type="entry name" value="VanY"/>
    <property type="match status" value="1"/>
</dbReference>
<dbReference type="Proteomes" id="UP000321798">
    <property type="component" value="Unassembled WGS sequence"/>
</dbReference>
<name>A0A512PDF4_9CELL</name>
<dbReference type="InterPro" id="IPR009045">
    <property type="entry name" value="Zn_M74/Hedgehog-like"/>
</dbReference>
<feature type="domain" description="Bulb-type lectin" evidence="2">
    <location>
        <begin position="48"/>
        <end position="157"/>
    </location>
</feature>
<proteinExistence type="predicted"/>
<dbReference type="InterPro" id="IPR003709">
    <property type="entry name" value="VanY-like_core_dom"/>
</dbReference>